<protein>
    <submittedName>
        <fullName evidence="1">Uncharacterized protein</fullName>
    </submittedName>
</protein>
<proteinExistence type="predicted"/>
<dbReference type="EMBL" id="MCFL01000006">
    <property type="protein sequence ID" value="ORZ39084.1"/>
    <property type="molecule type" value="Genomic_DNA"/>
</dbReference>
<dbReference type="AlphaFoldDB" id="A0A1Y2HYR2"/>
<reference evidence="1 2" key="1">
    <citation type="submission" date="2016-07" db="EMBL/GenBank/DDBJ databases">
        <title>Pervasive Adenine N6-methylation of Active Genes in Fungi.</title>
        <authorList>
            <consortium name="DOE Joint Genome Institute"/>
            <person name="Mondo S.J."/>
            <person name="Dannebaum R.O."/>
            <person name="Kuo R.C."/>
            <person name="Labutti K."/>
            <person name="Haridas S."/>
            <person name="Kuo A."/>
            <person name="Salamov A."/>
            <person name="Ahrendt S.R."/>
            <person name="Lipzen A."/>
            <person name="Sullivan W."/>
            <person name="Andreopoulos W.B."/>
            <person name="Clum A."/>
            <person name="Lindquist E."/>
            <person name="Daum C."/>
            <person name="Ramamoorthy G.K."/>
            <person name="Gryganskyi A."/>
            <person name="Culley D."/>
            <person name="Magnuson J.K."/>
            <person name="James T.Y."/>
            <person name="O'Malley M.A."/>
            <person name="Stajich J.E."/>
            <person name="Spatafora J.W."/>
            <person name="Visel A."/>
            <person name="Grigoriev I.V."/>
        </authorList>
    </citation>
    <scope>NUCLEOTIDE SEQUENCE [LARGE SCALE GENOMIC DNA]</scope>
    <source>
        <strain evidence="1 2">PL171</strain>
    </source>
</reference>
<gene>
    <name evidence="1" type="ORF">BCR44DRAFT_1427161</name>
</gene>
<sequence>MRALYNSINLLRTDRTKLSTVFNGARVTTSRIWDIGAAMETPSGLALPSSIPMRSRRLWSRIAMAKSTITCALAALCASSKTATCTCSNANPLFSSPNSATTLPGVATAIREKCRRVWRRARGTVGTRRATEMTVLPMPVGIEMMKLPGETTRSARACCGWLAALGPPGMAGDSSGWSE</sequence>
<dbReference type="Proteomes" id="UP000193411">
    <property type="component" value="Unassembled WGS sequence"/>
</dbReference>
<organism evidence="1 2">
    <name type="scientific">Catenaria anguillulae PL171</name>
    <dbReference type="NCBI Taxonomy" id="765915"/>
    <lineage>
        <taxon>Eukaryota</taxon>
        <taxon>Fungi</taxon>
        <taxon>Fungi incertae sedis</taxon>
        <taxon>Blastocladiomycota</taxon>
        <taxon>Blastocladiomycetes</taxon>
        <taxon>Blastocladiales</taxon>
        <taxon>Catenariaceae</taxon>
        <taxon>Catenaria</taxon>
    </lineage>
</organism>
<evidence type="ECO:0000313" key="1">
    <source>
        <dbReference type="EMBL" id="ORZ39084.1"/>
    </source>
</evidence>
<keyword evidence="2" id="KW-1185">Reference proteome</keyword>
<name>A0A1Y2HYR2_9FUNG</name>
<feature type="non-terminal residue" evidence="1">
    <location>
        <position position="179"/>
    </location>
</feature>
<evidence type="ECO:0000313" key="2">
    <source>
        <dbReference type="Proteomes" id="UP000193411"/>
    </source>
</evidence>
<comment type="caution">
    <text evidence="1">The sequence shown here is derived from an EMBL/GenBank/DDBJ whole genome shotgun (WGS) entry which is preliminary data.</text>
</comment>
<accession>A0A1Y2HYR2</accession>